<protein>
    <submittedName>
        <fullName evidence="2">Uncharacterized protein</fullName>
    </submittedName>
</protein>
<dbReference type="Proteomes" id="UP001281761">
    <property type="component" value="Unassembled WGS sequence"/>
</dbReference>
<comment type="caution">
    <text evidence="2">The sequence shown here is derived from an EMBL/GenBank/DDBJ whole genome shotgun (WGS) entry which is preliminary data.</text>
</comment>
<gene>
    <name evidence="1" type="ORF">BLNAU_12876</name>
    <name evidence="2" type="ORF">BLNAU_12879</name>
</gene>
<keyword evidence="3" id="KW-1185">Reference proteome</keyword>
<accession>A0ABQ9XIC0</accession>
<evidence type="ECO:0000313" key="1">
    <source>
        <dbReference type="EMBL" id="KAK2952173.1"/>
    </source>
</evidence>
<dbReference type="EMBL" id="JARBJD010000107">
    <property type="protein sequence ID" value="KAK2952173.1"/>
    <property type="molecule type" value="Genomic_DNA"/>
</dbReference>
<sequence length="108" mass="12714">MSHNLKTNFILTNRQFMKNERCRQFCRLKIRLDVHFRNVPLNFSGYVDLVLTLRFDSLGKIRTRTTLLENCELVSEECHELHGPIRITARQIEQGVLDSIFGHRIEDG</sequence>
<evidence type="ECO:0000313" key="2">
    <source>
        <dbReference type="EMBL" id="KAK2952176.1"/>
    </source>
</evidence>
<proteinExistence type="predicted"/>
<reference evidence="2 3" key="1">
    <citation type="journal article" date="2022" name="bioRxiv">
        <title>Genomics of Preaxostyla Flagellates Illuminates Evolutionary Transitions and the Path Towards Mitochondrial Loss.</title>
        <authorList>
            <person name="Novak L.V.F."/>
            <person name="Treitli S.C."/>
            <person name="Pyrih J."/>
            <person name="Halakuc P."/>
            <person name="Pipaliya S.V."/>
            <person name="Vacek V."/>
            <person name="Brzon O."/>
            <person name="Soukal P."/>
            <person name="Eme L."/>
            <person name="Dacks J.B."/>
            <person name="Karnkowska A."/>
            <person name="Elias M."/>
            <person name="Hampl V."/>
        </authorList>
    </citation>
    <scope>NUCLEOTIDE SEQUENCE [LARGE SCALE GENOMIC DNA]</scope>
    <source>
        <strain evidence="2">NAU3</strain>
        <tissue evidence="2">Gut</tissue>
    </source>
</reference>
<organism evidence="2 3">
    <name type="scientific">Blattamonas nauphoetae</name>
    <dbReference type="NCBI Taxonomy" id="2049346"/>
    <lineage>
        <taxon>Eukaryota</taxon>
        <taxon>Metamonada</taxon>
        <taxon>Preaxostyla</taxon>
        <taxon>Oxymonadida</taxon>
        <taxon>Blattamonas</taxon>
    </lineage>
</organism>
<dbReference type="EMBL" id="JARBJD010000107">
    <property type="protein sequence ID" value="KAK2952176.1"/>
    <property type="molecule type" value="Genomic_DNA"/>
</dbReference>
<name>A0ABQ9XIC0_9EUKA</name>
<evidence type="ECO:0000313" key="3">
    <source>
        <dbReference type="Proteomes" id="UP001281761"/>
    </source>
</evidence>